<dbReference type="SUPFAM" id="SSF110296">
    <property type="entry name" value="Oligoxyloglucan reducing end-specific cellobiohydrolase"/>
    <property type="match status" value="1"/>
</dbReference>
<dbReference type="EMBL" id="CP002839">
    <property type="protein sequence ID" value="AEH36715.1"/>
    <property type="molecule type" value="Genomic_DNA"/>
</dbReference>
<evidence type="ECO:0000256" key="1">
    <source>
        <dbReference type="SAM" id="MobiDB-lite"/>
    </source>
</evidence>
<proteinExistence type="predicted"/>
<name>F8D7Y2_HALXS</name>
<keyword evidence="3" id="KW-1185">Reference proteome</keyword>
<dbReference type="InterPro" id="IPR015943">
    <property type="entry name" value="WD40/YVTN_repeat-like_dom_sf"/>
</dbReference>
<sequence>MATAYVALRDRLLVCRGSGPTADDWTTATRLEGHSLECVAASTDAPERVFVGTFEDGLHRSSDGGETFAPLETDFVSQAVTSLAISPHDPDVVYAGTEPSRVYRSANGGDSWTLLEGLTDLPSEPEWYFPPRPHTHHTRWLEVDPFDPERLYVGIEAGAFVYSPDGGETWHERPDGSRRDNHSLATHPDREGRIYSAAGDGYAESDDGGESWRRPQDGLEHTYCWSVVPHPADPDRVLVSSASGASAAHTAERAESYVYRRTAGEGWHRLDDRGIPMGEGVVRTVFDDPALNASEAVAADGVVYGVNNQGLFVTTNFGDRWRPVGIDWDDALKAQAPRGLVVVEE</sequence>
<dbReference type="HOGENOM" id="CLU_058803_1_0_2"/>
<reference evidence="2 3" key="1">
    <citation type="journal article" date="2012" name="Stand. Genomic Sci.">
        <title>Complete genome sequence of Halopiger xanaduensis type strain (SH-6(T)).</title>
        <authorList>
            <person name="Anderson I."/>
            <person name="Tindall B.J."/>
            <person name="Rohde M."/>
            <person name="Lucas S."/>
            <person name="Han J."/>
            <person name="Lapidus A."/>
            <person name="Cheng J.F."/>
            <person name="Goodwin L."/>
            <person name="Pitluck S."/>
            <person name="Peters L."/>
            <person name="Pati A."/>
            <person name="Mikhailova N."/>
            <person name="Pagani I."/>
            <person name="Teshima H."/>
            <person name="Han C."/>
            <person name="Tapia R."/>
            <person name="Land M."/>
            <person name="Woyke T."/>
            <person name="Klenk H.P."/>
            <person name="Kyrpides N."/>
            <person name="Ivanova N."/>
        </authorList>
    </citation>
    <scope>NUCLEOTIDE SEQUENCE [LARGE SCALE GENOMIC DNA]</scope>
    <source>
        <strain evidence="3">DSM 18323 / JCM 14033 / SH-6</strain>
    </source>
</reference>
<dbReference type="eggNOG" id="arCOG08113">
    <property type="taxonomic scope" value="Archaea"/>
</dbReference>
<dbReference type="PANTHER" id="PTHR43739">
    <property type="entry name" value="XYLOGLUCANASE (EUROFUNG)"/>
    <property type="match status" value="1"/>
</dbReference>
<dbReference type="STRING" id="797210.Halxa_2090"/>
<evidence type="ECO:0000313" key="3">
    <source>
        <dbReference type="Proteomes" id="UP000006794"/>
    </source>
</evidence>
<protein>
    <recommendedName>
        <fullName evidence="4">BNR repeat-containing glycosyl hydrolase</fullName>
    </recommendedName>
</protein>
<dbReference type="GeneID" id="10797052"/>
<dbReference type="InterPro" id="IPR052025">
    <property type="entry name" value="Xyloglucanase_GH74"/>
</dbReference>
<organism evidence="2 3">
    <name type="scientific">Halopiger xanaduensis (strain DSM 18323 / JCM 14033 / SH-6)</name>
    <dbReference type="NCBI Taxonomy" id="797210"/>
    <lineage>
        <taxon>Archaea</taxon>
        <taxon>Methanobacteriati</taxon>
        <taxon>Methanobacteriota</taxon>
        <taxon>Stenosarchaea group</taxon>
        <taxon>Halobacteria</taxon>
        <taxon>Halobacteriales</taxon>
        <taxon>Natrialbaceae</taxon>
        <taxon>Halopiger</taxon>
    </lineage>
</organism>
<dbReference type="KEGG" id="hxa:Halxa_2090"/>
<dbReference type="AlphaFoldDB" id="F8D7Y2"/>
<evidence type="ECO:0000313" key="2">
    <source>
        <dbReference type="EMBL" id="AEH36715.1"/>
    </source>
</evidence>
<dbReference type="CDD" id="cd15482">
    <property type="entry name" value="Sialidase_non-viral"/>
    <property type="match status" value="1"/>
</dbReference>
<gene>
    <name evidence="2" type="ordered locus">Halxa_2090</name>
</gene>
<dbReference type="Gene3D" id="2.130.10.10">
    <property type="entry name" value="YVTN repeat-like/Quinoprotein amine dehydrogenase"/>
    <property type="match status" value="1"/>
</dbReference>
<dbReference type="GO" id="GO:0010411">
    <property type="term" value="P:xyloglucan metabolic process"/>
    <property type="evidence" value="ECO:0007669"/>
    <property type="project" value="TreeGrafter"/>
</dbReference>
<dbReference type="Proteomes" id="UP000006794">
    <property type="component" value="Chromosome"/>
</dbReference>
<feature type="region of interest" description="Disordered" evidence="1">
    <location>
        <begin position="166"/>
        <end position="194"/>
    </location>
</feature>
<feature type="compositionally biased region" description="Basic and acidic residues" evidence="1">
    <location>
        <begin position="168"/>
        <end position="193"/>
    </location>
</feature>
<evidence type="ECO:0008006" key="4">
    <source>
        <dbReference type="Google" id="ProtNLM"/>
    </source>
</evidence>
<dbReference type="PANTHER" id="PTHR43739:SF5">
    <property type="entry name" value="EXO-ALPHA-SIALIDASE"/>
    <property type="match status" value="1"/>
</dbReference>
<dbReference type="OrthoDB" id="197823at2157"/>
<dbReference type="RefSeq" id="WP_013879608.1">
    <property type="nucleotide sequence ID" value="NC_015666.1"/>
</dbReference>
<accession>F8D7Y2</accession>